<reference evidence="1 2" key="1">
    <citation type="journal article" date="2010" name="Stand. Genomic Sci.">
        <title>Complete genome sequence of Acetohalobium arabaticum type strain (Z-7288).</title>
        <authorList>
            <person name="Sikorski J."/>
            <person name="Lapidus A."/>
            <person name="Chertkov O."/>
            <person name="Lucas S."/>
            <person name="Copeland A."/>
            <person name="Glavina Del Rio T."/>
            <person name="Nolan M."/>
            <person name="Tice H."/>
            <person name="Cheng J.F."/>
            <person name="Han C."/>
            <person name="Brambilla E."/>
            <person name="Pitluck S."/>
            <person name="Liolios K."/>
            <person name="Ivanova N."/>
            <person name="Mavromatis K."/>
            <person name="Mikhailova N."/>
            <person name="Pati A."/>
            <person name="Bruce D."/>
            <person name="Detter C."/>
            <person name="Tapia R."/>
            <person name="Goodwin L."/>
            <person name="Chen A."/>
            <person name="Palaniappan K."/>
            <person name="Land M."/>
            <person name="Hauser L."/>
            <person name="Chang Y.J."/>
            <person name="Jeffries C.D."/>
            <person name="Rohde M."/>
            <person name="Goker M."/>
            <person name="Spring S."/>
            <person name="Woyke T."/>
            <person name="Bristow J."/>
            <person name="Eisen J.A."/>
            <person name="Markowitz V."/>
            <person name="Hugenholtz P."/>
            <person name="Kyrpides N.C."/>
            <person name="Klenk H.P."/>
        </authorList>
    </citation>
    <scope>NUCLEOTIDE SEQUENCE [LARGE SCALE GENOMIC DNA]</scope>
    <source>
        <strain evidence="2">ATCC 49924 / DSM 5501 / Z-7288</strain>
    </source>
</reference>
<proteinExistence type="predicted"/>
<dbReference type="PANTHER" id="PTHR32329">
    <property type="entry name" value="BIFUNCTIONAL PROTEIN [INCLUDES 2-HYDROXYACYL-COA DEHYDRATASE (N-TER) AND ITS ACTIVATOR DOMAIN (C_TERM)-RELATED"/>
    <property type="match status" value="1"/>
</dbReference>
<gene>
    <name evidence="1" type="ordered locus">Acear_1696</name>
</gene>
<dbReference type="Gene3D" id="3.40.50.11900">
    <property type="match status" value="1"/>
</dbReference>
<keyword evidence="2" id="KW-1185">Reference proteome</keyword>
<dbReference type="AlphaFoldDB" id="D9QRR0"/>
<name>D9QRR0_ACEAZ</name>
<dbReference type="eggNOG" id="COG3581">
    <property type="taxonomic scope" value="Bacteria"/>
</dbReference>
<dbReference type="OrthoDB" id="9780120at2"/>
<evidence type="ECO:0008006" key="3">
    <source>
        <dbReference type="Google" id="ProtNLM"/>
    </source>
</evidence>
<evidence type="ECO:0000313" key="1">
    <source>
        <dbReference type="EMBL" id="ADL13201.1"/>
    </source>
</evidence>
<accession>D9QRR0</accession>
<dbReference type="Proteomes" id="UP000001661">
    <property type="component" value="Chromosome"/>
</dbReference>
<dbReference type="STRING" id="574087.Acear_1696"/>
<dbReference type="KEGG" id="aar:Acear_1696"/>
<organism evidence="1 2">
    <name type="scientific">Acetohalobium arabaticum (strain ATCC 49924 / DSM 5501 / Z-7288)</name>
    <dbReference type="NCBI Taxonomy" id="574087"/>
    <lineage>
        <taxon>Bacteria</taxon>
        <taxon>Bacillati</taxon>
        <taxon>Bacillota</taxon>
        <taxon>Clostridia</taxon>
        <taxon>Halanaerobiales</taxon>
        <taxon>Halobacteroidaceae</taxon>
        <taxon>Acetohalobium</taxon>
    </lineage>
</organism>
<dbReference type="RefSeq" id="WP_013278646.1">
    <property type="nucleotide sequence ID" value="NC_014378.1"/>
</dbReference>
<sequence length="366" mass="41991">MKVTFPHMGQMNLSVKTLLRELDLEVVEPPPITDRTLDLGVKHAPEFACLPLKINIGNYIEALEKGADTIIMAGGCGPCRFGYYGEVQREILKDLDYDFEMVIFEPFQGSWQNFLQQFKFIFKHLSWWKLWSAWKLAWTKCQLIDEAAEYTNKLRGYAVNPELVTEVYEDFLMEIEDLHDRERLQSAVIEMKNQILDLEIDWQKEPLKVGIVGEIYVVLEPFTNLNLEKKLGEMGVIVDRSIYLSDWISEHLFSSSVDSEEHRRIEEAAEPYLKHFVGGHGLETIGRTVLYNQEGYNGVVQLAPFTCMPEIVAESILPEVSRDLDLPVLSLTLDEHTGEAGYITRLEAFVDLLERKQQITTGGQVI</sequence>
<evidence type="ECO:0000313" key="2">
    <source>
        <dbReference type="Proteomes" id="UP000001661"/>
    </source>
</evidence>
<protein>
    <recommendedName>
        <fullName evidence="3">DUF2229 domain-containing protein</fullName>
    </recommendedName>
</protein>
<dbReference type="PANTHER" id="PTHR32329:SF2">
    <property type="entry name" value="BIFUNCTIONAL PROTEIN [INCLUDES 2-HYDROXYACYL-COA DEHYDRATASE (N-TER) AND ITS ACTIVATOR DOMAIN (C_TERM)"/>
    <property type="match status" value="1"/>
</dbReference>
<dbReference type="InterPro" id="IPR051805">
    <property type="entry name" value="Dehydratase_Activator_Redct"/>
</dbReference>
<dbReference type="EMBL" id="CP002105">
    <property type="protein sequence ID" value="ADL13201.1"/>
    <property type="molecule type" value="Genomic_DNA"/>
</dbReference>
<dbReference type="HOGENOM" id="CLU_057460_0_0_9"/>